<sequence>MDEYSIVDFLMALTEDNFEKQTIKLISEGYTDDLLLEKLLEIIKGEKKC</sequence>
<reference evidence="1 2" key="1">
    <citation type="submission" date="2018-12" db="EMBL/GenBank/DDBJ databases">
        <title>The complete genome of the methanogenic archaea of the candidate phylum Verstraetearchaeota, obtained from the metagenome of underground thermal water.</title>
        <authorList>
            <person name="Kadnikov V.V."/>
            <person name="Mardanov A.V."/>
            <person name="Beletsky A.V."/>
            <person name="Karnachuk O.V."/>
            <person name="Ravin N.V."/>
        </authorList>
    </citation>
    <scope>NUCLEOTIDE SEQUENCE [LARGE SCALE GENOMIC DNA]</scope>
    <source>
        <strain evidence="1">Ch88</strain>
    </source>
</reference>
<comment type="caution">
    <text evidence="1">The sequence shown here is derived from an EMBL/GenBank/DDBJ whole genome shotgun (WGS) entry which is preliminary data.</text>
</comment>
<name>A0A3S3SSA4_METS7</name>
<proteinExistence type="predicted"/>
<organism evidence="1 2">
    <name type="scientific">Methanosuratincola subterraneus</name>
    <dbReference type="NCBI Taxonomy" id="2593994"/>
    <lineage>
        <taxon>Archaea</taxon>
        <taxon>Thermoproteota</taxon>
        <taxon>Methanosuratincolia</taxon>
        <taxon>Candidatus Methanomethylicales</taxon>
        <taxon>Candidatus Methanomethylicaceae</taxon>
        <taxon>Candidatus Methanosuratincola (ex Vanwonterghem et al. 2016)</taxon>
    </lineage>
</organism>
<dbReference type="EMBL" id="RXGA01000002">
    <property type="protein sequence ID" value="RWX73685.1"/>
    <property type="molecule type" value="Genomic_DNA"/>
</dbReference>
<accession>A0A3S3SSA4</accession>
<protein>
    <submittedName>
        <fullName evidence="1">Uncharacterized protein</fullName>
    </submittedName>
</protein>
<evidence type="ECO:0000313" key="1">
    <source>
        <dbReference type="EMBL" id="RWX73685.1"/>
    </source>
</evidence>
<gene>
    <name evidence="1" type="ORF">Metus_0464</name>
</gene>
<evidence type="ECO:0000313" key="2">
    <source>
        <dbReference type="Proteomes" id="UP000288215"/>
    </source>
</evidence>
<dbReference type="Proteomes" id="UP000288215">
    <property type="component" value="Unassembled WGS sequence"/>
</dbReference>
<dbReference type="AlphaFoldDB" id="A0A3S3SSA4"/>